<evidence type="ECO:0000256" key="6">
    <source>
        <dbReference type="ARBA" id="ARBA00023277"/>
    </source>
</evidence>
<comment type="caution">
    <text evidence="10">The sequence shown here is derived from an EMBL/GenBank/DDBJ whole genome shotgun (WGS) entry which is preliminary data.</text>
</comment>
<evidence type="ECO:0000256" key="8">
    <source>
        <dbReference type="SAM" id="MobiDB-lite"/>
    </source>
</evidence>
<proteinExistence type="predicted"/>
<evidence type="ECO:0000256" key="7">
    <source>
        <dbReference type="ARBA" id="ARBA00023326"/>
    </source>
</evidence>
<dbReference type="GO" id="GO:0005576">
    <property type="term" value="C:extracellular region"/>
    <property type="evidence" value="ECO:0007669"/>
    <property type="project" value="UniProtKB-SubCell"/>
</dbReference>
<keyword evidence="6" id="KW-0119">Carbohydrate metabolism</keyword>
<protein>
    <submittedName>
        <fullName evidence="10">Polyhydroxybutyrate depolymerase</fullName>
    </submittedName>
</protein>
<dbReference type="GO" id="GO:0045493">
    <property type="term" value="P:xylan catabolic process"/>
    <property type="evidence" value="ECO:0007669"/>
    <property type="project" value="UniProtKB-KW"/>
</dbReference>
<feature type="region of interest" description="Disordered" evidence="8">
    <location>
        <begin position="230"/>
        <end position="259"/>
    </location>
</feature>
<evidence type="ECO:0000256" key="4">
    <source>
        <dbReference type="ARBA" id="ARBA00022729"/>
    </source>
</evidence>
<dbReference type="RefSeq" id="WP_169336498.1">
    <property type="nucleotide sequence ID" value="NZ_JACHIT010000001.1"/>
</dbReference>
<organism evidence="10 11">
    <name type="scientific">Nocardia transvalensis</name>
    <dbReference type="NCBI Taxonomy" id="37333"/>
    <lineage>
        <taxon>Bacteria</taxon>
        <taxon>Bacillati</taxon>
        <taxon>Actinomycetota</taxon>
        <taxon>Actinomycetes</taxon>
        <taxon>Mycobacteriales</taxon>
        <taxon>Nocardiaceae</taxon>
        <taxon>Nocardia</taxon>
    </lineage>
</organism>
<evidence type="ECO:0000256" key="3">
    <source>
        <dbReference type="ARBA" id="ARBA00022651"/>
    </source>
</evidence>
<evidence type="ECO:0000256" key="5">
    <source>
        <dbReference type="ARBA" id="ARBA00022801"/>
    </source>
</evidence>
<sequence>MLRTKTPARRSGRALRRIAGTVAVTMAVAGALTTTDAAAQPDAAAPEPSAGCGAAHPDPGLSIRQFATPDRAGHYLLDVPLAADRPTPLVVDLHGYLEPAEIERVSSGLGDFGSRHGFATITPALDEPGFPRWNFEPGATDIRYLSDLLTHAESTLCIDQRRVYVAGLSMGAFTTSALACQLSDRIAAVAPVAGLQDFSWCHPTRPVPVIAFHGTADPIVAYTGGVGPNARLLPSPDGSGSVTEQRDGPAVGGPGPQSIPANAEAWARRNGCAGPPAQQQVTSDVDLTSYSCPADGAVELYSVRDGGHTWPGGSLPSPVQFTGATTTTIDANQMIWDFFQAHPLPR</sequence>
<name>A0A7W9P826_9NOCA</name>
<feature type="chain" id="PRO_5031062755" evidence="9">
    <location>
        <begin position="40"/>
        <end position="346"/>
    </location>
</feature>
<feature type="compositionally biased region" description="Low complexity" evidence="8">
    <location>
        <begin position="39"/>
        <end position="50"/>
    </location>
</feature>
<keyword evidence="11" id="KW-1185">Reference proteome</keyword>
<keyword evidence="5" id="KW-0378">Hydrolase</keyword>
<evidence type="ECO:0000256" key="1">
    <source>
        <dbReference type="ARBA" id="ARBA00004613"/>
    </source>
</evidence>
<evidence type="ECO:0000313" key="10">
    <source>
        <dbReference type="EMBL" id="MBB5911212.1"/>
    </source>
</evidence>
<dbReference type="SUPFAM" id="SSF53474">
    <property type="entry name" value="alpha/beta-Hydrolases"/>
    <property type="match status" value="2"/>
</dbReference>
<feature type="signal peptide" evidence="9">
    <location>
        <begin position="1"/>
        <end position="39"/>
    </location>
</feature>
<evidence type="ECO:0000256" key="9">
    <source>
        <dbReference type="SAM" id="SignalP"/>
    </source>
</evidence>
<keyword evidence="2" id="KW-0964">Secreted</keyword>
<reference evidence="10 11" key="1">
    <citation type="submission" date="2020-08" db="EMBL/GenBank/DDBJ databases">
        <title>Sequencing the genomes of 1000 actinobacteria strains.</title>
        <authorList>
            <person name="Klenk H.-P."/>
        </authorList>
    </citation>
    <scope>NUCLEOTIDE SEQUENCE [LARGE SCALE GENOMIC DNA]</scope>
    <source>
        <strain evidence="10 11">DSM 43582</strain>
    </source>
</reference>
<dbReference type="Proteomes" id="UP000540412">
    <property type="component" value="Unassembled WGS sequence"/>
</dbReference>
<dbReference type="EMBL" id="JACHIT010000001">
    <property type="protein sequence ID" value="MBB5911212.1"/>
    <property type="molecule type" value="Genomic_DNA"/>
</dbReference>
<comment type="subcellular location">
    <subcellularLocation>
        <location evidence="1">Secreted</location>
    </subcellularLocation>
</comment>
<feature type="region of interest" description="Disordered" evidence="8">
    <location>
        <begin position="39"/>
        <end position="63"/>
    </location>
</feature>
<dbReference type="PANTHER" id="PTHR38050">
    <property type="match status" value="1"/>
</dbReference>
<dbReference type="InterPro" id="IPR043595">
    <property type="entry name" value="FaeB/C/D"/>
</dbReference>
<keyword evidence="7" id="KW-0624">Polysaccharide degradation</keyword>
<gene>
    <name evidence="10" type="ORF">BJY24_000079</name>
</gene>
<accession>A0A7W9P826</accession>
<dbReference type="Gene3D" id="3.40.50.1820">
    <property type="entry name" value="alpha/beta hydrolase"/>
    <property type="match status" value="1"/>
</dbReference>
<dbReference type="AlphaFoldDB" id="A0A7W9P826"/>
<dbReference type="GO" id="GO:0030600">
    <property type="term" value="F:feruloyl esterase activity"/>
    <property type="evidence" value="ECO:0007669"/>
    <property type="project" value="InterPro"/>
</dbReference>
<keyword evidence="4 9" id="KW-0732">Signal</keyword>
<evidence type="ECO:0000313" key="11">
    <source>
        <dbReference type="Proteomes" id="UP000540412"/>
    </source>
</evidence>
<evidence type="ECO:0000256" key="2">
    <source>
        <dbReference type="ARBA" id="ARBA00022525"/>
    </source>
</evidence>
<keyword evidence="3" id="KW-0858">Xylan degradation</keyword>
<dbReference type="InterPro" id="IPR029058">
    <property type="entry name" value="AB_hydrolase_fold"/>
</dbReference>
<dbReference type="PANTHER" id="PTHR38050:SF2">
    <property type="entry name" value="FERULOYL ESTERASE C-RELATED"/>
    <property type="match status" value="1"/>
</dbReference>